<evidence type="ECO:0000313" key="3">
    <source>
        <dbReference type="EMBL" id="KAB7705836.1"/>
    </source>
</evidence>
<dbReference type="RefSeq" id="WP_152152315.1">
    <property type="nucleotide sequence ID" value="NZ_WEIO01000007.1"/>
</dbReference>
<organism evidence="3 4">
    <name type="scientific">Bacillus aerolatus</name>
    <dbReference type="NCBI Taxonomy" id="2653354"/>
    <lineage>
        <taxon>Bacteria</taxon>
        <taxon>Bacillati</taxon>
        <taxon>Bacillota</taxon>
        <taxon>Bacilli</taxon>
        <taxon>Bacillales</taxon>
        <taxon>Bacillaceae</taxon>
        <taxon>Bacillus</taxon>
    </lineage>
</organism>
<reference evidence="3 4" key="1">
    <citation type="submission" date="2019-10" db="EMBL/GenBank/DDBJ databases">
        <title>Bacillus aerolatum sp. nov., isolated from bioaerosol of sport playgrounds.</title>
        <authorList>
            <person name="Chen P."/>
            <person name="Zhang G."/>
        </authorList>
    </citation>
    <scope>NUCLEOTIDE SEQUENCE [LARGE SCALE GENOMIC DNA]</scope>
    <source>
        <strain evidence="3 4">CX253</strain>
    </source>
</reference>
<gene>
    <name evidence="3" type="primary">ytzI</name>
    <name evidence="3" type="ORF">F9802_12225</name>
</gene>
<keyword evidence="2" id="KW-0812">Transmembrane</keyword>
<evidence type="ECO:0000256" key="1">
    <source>
        <dbReference type="SAM" id="MobiDB-lite"/>
    </source>
</evidence>
<proteinExistence type="predicted"/>
<keyword evidence="2" id="KW-0472">Membrane</keyword>
<comment type="caution">
    <text evidence="3">The sequence shown here is derived from an EMBL/GenBank/DDBJ whole genome shotgun (WGS) entry which is preliminary data.</text>
</comment>
<dbReference type="AlphaFoldDB" id="A0A6I1FJ17"/>
<dbReference type="InterPro" id="IPR047753">
    <property type="entry name" value="YtzI-like"/>
</dbReference>
<dbReference type="Proteomes" id="UP000429595">
    <property type="component" value="Unassembled WGS sequence"/>
</dbReference>
<accession>A0A6I1FJ17</accession>
<sequence>MAIIMTISFIIIAVVILLSVFTVNKGYQFKHTIDPIENNPHLPPEDRQKETNSK</sequence>
<dbReference type="EMBL" id="WEIO01000007">
    <property type="protein sequence ID" value="KAB7705836.1"/>
    <property type="molecule type" value="Genomic_DNA"/>
</dbReference>
<name>A0A6I1FJ17_9BACI</name>
<evidence type="ECO:0000256" key="2">
    <source>
        <dbReference type="SAM" id="Phobius"/>
    </source>
</evidence>
<feature type="compositionally biased region" description="Basic and acidic residues" evidence="1">
    <location>
        <begin position="43"/>
        <end position="54"/>
    </location>
</feature>
<evidence type="ECO:0000313" key="4">
    <source>
        <dbReference type="Proteomes" id="UP000429595"/>
    </source>
</evidence>
<protein>
    <submittedName>
        <fullName evidence="3">YtzI protein</fullName>
    </submittedName>
</protein>
<keyword evidence="4" id="KW-1185">Reference proteome</keyword>
<feature type="transmembrane region" description="Helical" evidence="2">
    <location>
        <begin position="6"/>
        <end position="23"/>
    </location>
</feature>
<feature type="region of interest" description="Disordered" evidence="1">
    <location>
        <begin position="34"/>
        <end position="54"/>
    </location>
</feature>
<keyword evidence="2" id="KW-1133">Transmembrane helix</keyword>
<dbReference type="NCBIfam" id="NF033232">
    <property type="entry name" value="small_YtzI"/>
    <property type="match status" value="1"/>
</dbReference>